<evidence type="ECO:0000259" key="2">
    <source>
        <dbReference type="Pfam" id="PF01895"/>
    </source>
</evidence>
<dbReference type="InterPro" id="IPR004119">
    <property type="entry name" value="EcKL"/>
</dbReference>
<dbReference type="Pfam" id="PF02958">
    <property type="entry name" value="EcKL"/>
    <property type="match status" value="1"/>
</dbReference>
<feature type="domain" description="PhoU" evidence="2">
    <location>
        <begin position="18"/>
        <end position="98"/>
    </location>
</feature>
<dbReference type="PANTHER" id="PTHR42930:SF3">
    <property type="entry name" value="PHOSPHATE-SPECIFIC TRANSPORT SYSTEM ACCESSORY PROTEIN PHOU"/>
    <property type="match status" value="1"/>
</dbReference>
<dbReference type="Gene3D" id="1.20.58.220">
    <property type="entry name" value="Phosphate transport system protein phou homolog 2, domain 2"/>
    <property type="match status" value="1"/>
</dbReference>
<dbReference type="EMBL" id="BLVO01000012">
    <property type="protein sequence ID" value="GFM32711.1"/>
    <property type="molecule type" value="Genomic_DNA"/>
</dbReference>
<organism evidence="3 4">
    <name type="scientific">Desulfovibrio subterraneus</name>
    <dbReference type="NCBI Taxonomy" id="2718620"/>
    <lineage>
        <taxon>Bacteria</taxon>
        <taxon>Pseudomonadati</taxon>
        <taxon>Thermodesulfobacteriota</taxon>
        <taxon>Desulfovibrionia</taxon>
        <taxon>Desulfovibrionales</taxon>
        <taxon>Desulfovibrionaceae</taxon>
        <taxon>Desulfovibrio</taxon>
    </lineage>
</organism>
<name>A0A7J0BHL4_9BACT</name>
<sequence length="553" mass="64291">MITFEGLSENFKFIILEVEGQINATLSFLRSPSRPLLEKIETRDDYIDNLKNIIENKCYSRLHTDKQLDKREINRIRSILAITVNLERIADFCVCIVRQMGYLSDHTILQETDYLPIFSEIQGAIRRILPTMEKEELHNALAICKAEYELDTMYKHVFERVLAEMGSGRDARNHITVIFIYRYLERIGDSLLNVGEALIFSIIGEKIKITQFEALQRTLTSSGFQGSLQDIDFQAIWGTRSGCRIGRVDAAPEKGGTIREQANKLGSIYKEGTIAKVRKERANIERWSTIFPNLVPQIYGYHEEGANASLLVEFLRGCTLDEVLLTGDEELVNNALFILFQTLREVWDKTRRNTPVSVDYMAQLRSRMSSIQQVHPELVRDSMGVGTTRILSTYDLLDECEELEEELSAPFSVFIHGDLNVNNVVYDHTQQAIRYIDLHRSRDFDYVQDVSVFMVSNFRMPVFEPEMRTRLNRAIHEFDQFAAAYAKQNSDETYEARLAFALARSFYTSTRYELNFTFAKEMYMRAQFLMDKIITHKDLPWRTFRLPRDVLYY</sequence>
<evidence type="ECO:0000313" key="3">
    <source>
        <dbReference type="EMBL" id="GFM32711.1"/>
    </source>
</evidence>
<evidence type="ECO:0000256" key="1">
    <source>
        <dbReference type="ARBA" id="ARBA00008107"/>
    </source>
</evidence>
<dbReference type="SUPFAM" id="SSF109755">
    <property type="entry name" value="PhoU-like"/>
    <property type="match status" value="1"/>
</dbReference>
<dbReference type="PANTHER" id="PTHR42930">
    <property type="entry name" value="PHOSPHATE-SPECIFIC TRANSPORT SYSTEM ACCESSORY PROTEIN PHOU"/>
    <property type="match status" value="1"/>
</dbReference>
<keyword evidence="4" id="KW-1185">Reference proteome</keyword>
<reference evidence="3 4" key="1">
    <citation type="submission" date="2020-05" db="EMBL/GenBank/DDBJ databases">
        <title>Draft genome sequence of Desulfovibrio sp. strain HN2T.</title>
        <authorList>
            <person name="Ueno A."/>
            <person name="Tamazawa S."/>
            <person name="Tamamura S."/>
            <person name="Murakami T."/>
            <person name="Kiyama T."/>
            <person name="Inomata H."/>
            <person name="Amano Y."/>
            <person name="Miyakawa K."/>
            <person name="Tamaki H."/>
            <person name="Naganuma T."/>
            <person name="Kaneko K."/>
        </authorList>
    </citation>
    <scope>NUCLEOTIDE SEQUENCE [LARGE SCALE GENOMIC DNA]</scope>
    <source>
        <strain evidence="3 4">HN2</strain>
    </source>
</reference>
<dbReference type="Pfam" id="PF01895">
    <property type="entry name" value="PhoU"/>
    <property type="match status" value="2"/>
</dbReference>
<dbReference type="Proteomes" id="UP000503840">
    <property type="component" value="Unassembled WGS sequence"/>
</dbReference>
<dbReference type="InterPro" id="IPR026022">
    <property type="entry name" value="PhoU_dom"/>
</dbReference>
<dbReference type="InterPro" id="IPR038078">
    <property type="entry name" value="PhoU-like_sf"/>
</dbReference>
<comment type="caution">
    <text evidence="3">The sequence shown here is derived from an EMBL/GenBank/DDBJ whole genome shotgun (WGS) entry which is preliminary data.</text>
</comment>
<dbReference type="GO" id="GO:0045936">
    <property type="term" value="P:negative regulation of phosphate metabolic process"/>
    <property type="evidence" value="ECO:0007669"/>
    <property type="project" value="InterPro"/>
</dbReference>
<accession>A0A7J0BHL4</accession>
<comment type="similarity">
    <text evidence="1">Belongs to the PhoU family.</text>
</comment>
<dbReference type="InterPro" id="IPR011009">
    <property type="entry name" value="Kinase-like_dom_sf"/>
</dbReference>
<dbReference type="Gene3D" id="3.90.1200.10">
    <property type="match status" value="1"/>
</dbReference>
<protein>
    <recommendedName>
        <fullName evidence="2">PhoU domain-containing protein</fullName>
    </recommendedName>
</protein>
<dbReference type="SUPFAM" id="SSF56112">
    <property type="entry name" value="Protein kinase-like (PK-like)"/>
    <property type="match status" value="1"/>
</dbReference>
<dbReference type="RefSeq" id="WP_174404396.1">
    <property type="nucleotide sequence ID" value="NZ_BLVO01000012.1"/>
</dbReference>
<proteinExistence type="inferred from homology"/>
<dbReference type="InterPro" id="IPR028366">
    <property type="entry name" value="PhoU"/>
</dbReference>
<dbReference type="GO" id="GO:0030643">
    <property type="term" value="P:intracellular phosphate ion homeostasis"/>
    <property type="evidence" value="ECO:0007669"/>
    <property type="project" value="InterPro"/>
</dbReference>
<gene>
    <name evidence="3" type="ORF">DSM101010T_10760</name>
</gene>
<evidence type="ECO:0000313" key="4">
    <source>
        <dbReference type="Proteomes" id="UP000503840"/>
    </source>
</evidence>
<dbReference type="AlphaFoldDB" id="A0A7J0BHL4"/>
<feature type="domain" description="PhoU" evidence="2">
    <location>
        <begin position="124"/>
        <end position="197"/>
    </location>
</feature>